<feature type="transmembrane region" description="Helical" evidence="1">
    <location>
        <begin position="108"/>
        <end position="133"/>
    </location>
</feature>
<dbReference type="Proteomes" id="UP000199675">
    <property type="component" value="Unassembled WGS sequence"/>
</dbReference>
<accession>A0A1H2Y4C5</accession>
<dbReference type="Pfam" id="PF07885">
    <property type="entry name" value="Ion_trans_2"/>
    <property type="match status" value="1"/>
</dbReference>
<evidence type="ECO:0000313" key="4">
    <source>
        <dbReference type="Proteomes" id="UP000199675"/>
    </source>
</evidence>
<dbReference type="EMBL" id="FNNE01000005">
    <property type="protein sequence ID" value="SDW99930.1"/>
    <property type="molecule type" value="Genomic_DNA"/>
</dbReference>
<keyword evidence="1" id="KW-0472">Membrane</keyword>
<feature type="transmembrane region" description="Helical" evidence="1">
    <location>
        <begin position="6"/>
        <end position="23"/>
    </location>
</feature>
<gene>
    <name evidence="3" type="ORF">SAMN04487960_105257</name>
</gene>
<name>A0A1H2Y4C5_9GAMM</name>
<evidence type="ECO:0000256" key="1">
    <source>
        <dbReference type="SAM" id="Phobius"/>
    </source>
</evidence>
<feature type="transmembrane region" description="Helical" evidence="1">
    <location>
        <begin position="43"/>
        <end position="67"/>
    </location>
</feature>
<keyword evidence="1" id="KW-0812">Transmembrane</keyword>
<dbReference type="RefSeq" id="WP_245725982.1">
    <property type="nucleotide sequence ID" value="NZ_FNNE01000005.1"/>
</dbReference>
<keyword evidence="4" id="KW-1185">Reference proteome</keyword>
<dbReference type="AlphaFoldDB" id="A0A1H2Y4C5"/>
<dbReference type="STRING" id="488533.SAMN04487960_105257"/>
<proteinExistence type="predicted"/>
<dbReference type="SUPFAM" id="SSF81324">
    <property type="entry name" value="Voltage-gated potassium channels"/>
    <property type="match status" value="1"/>
</dbReference>
<dbReference type="Gene3D" id="1.10.287.70">
    <property type="match status" value="1"/>
</dbReference>
<evidence type="ECO:0000313" key="3">
    <source>
        <dbReference type="EMBL" id="SDW99930.1"/>
    </source>
</evidence>
<keyword evidence="1" id="KW-1133">Transmembrane helix</keyword>
<sequence length="142" mass="16168">MPQIILVNIVVVLLVVGLHYEFLRQLSEMMSRFGQRLHRPRILLAVLGTLIANTVQVWVFALAYYLMNHSEGWGYLSGNFSGSLLDCAYYSFTAFTTLGFGDIEPFGAIRYLTGIEALTGLTLITWSASFLFVEMQRYWPTR</sequence>
<protein>
    <submittedName>
        <fullName evidence="3">Ion channel</fullName>
    </submittedName>
</protein>
<organism evidence="3 4">
    <name type="scientific">Marinobacter mobilis</name>
    <dbReference type="NCBI Taxonomy" id="488533"/>
    <lineage>
        <taxon>Bacteria</taxon>
        <taxon>Pseudomonadati</taxon>
        <taxon>Pseudomonadota</taxon>
        <taxon>Gammaproteobacteria</taxon>
        <taxon>Pseudomonadales</taxon>
        <taxon>Marinobacteraceae</taxon>
        <taxon>Marinobacter</taxon>
    </lineage>
</organism>
<dbReference type="InterPro" id="IPR013099">
    <property type="entry name" value="K_chnl_dom"/>
</dbReference>
<reference evidence="3 4" key="1">
    <citation type="submission" date="2016-10" db="EMBL/GenBank/DDBJ databases">
        <authorList>
            <person name="de Groot N.N."/>
        </authorList>
    </citation>
    <scope>NUCLEOTIDE SEQUENCE [LARGE SCALE GENOMIC DNA]</scope>
    <source>
        <strain evidence="3 4">CGMCC 1.7059</strain>
    </source>
</reference>
<feature type="domain" description="Potassium channel" evidence="2">
    <location>
        <begin position="57"/>
        <end position="133"/>
    </location>
</feature>
<evidence type="ECO:0000259" key="2">
    <source>
        <dbReference type="Pfam" id="PF07885"/>
    </source>
</evidence>